<dbReference type="AlphaFoldDB" id="J7RF13"/>
<dbReference type="InterPro" id="IPR003114">
    <property type="entry name" value="Phox_assoc"/>
</dbReference>
<dbReference type="STRING" id="1071383.J7RF13"/>
<dbReference type="eggNOG" id="ENOG502RYUQ">
    <property type="taxonomic scope" value="Eukaryota"/>
</dbReference>
<name>J7RF13_HUIN7</name>
<dbReference type="Proteomes" id="UP000006310">
    <property type="component" value="Chromosome 1"/>
</dbReference>
<dbReference type="OrthoDB" id="5582218at2759"/>
<protein>
    <recommendedName>
        <fullName evidence="1">PXA domain-containing protein</fullName>
    </recommendedName>
</protein>
<dbReference type="RefSeq" id="XP_022462394.1">
    <property type="nucleotide sequence ID" value="XM_022609085.1"/>
</dbReference>
<proteinExistence type="predicted"/>
<sequence>MSSILYNTNSSLIQKFQRNESLATSSQSVRRLQREVDPVRHNVEPLGVDQPFQSESPRDSPEYLGELCCSVYPRSLHCRIEGLELGGTLEAHALIALILKSFVFSWYGTKIPTHNDEFHVLLFDLFDTFTQFIAEGQETVPWEQLIFDDFPLILSQHIDTLRRLRTLYPHSAQEHAKLYKQTCFIEDGRYPRIFVELLKGSLRGHKSQLQESFLDSLCTNVIFGRVFDSISESYYVVRLMTKVSDLLLAKKTKDTSKVRYGSVVFLLRMYRSAKVLVSSILLHAREKRAISTPTPIQDRYFSTLLLEDILILPVKAPLLYFLLKCVHRAVARVHLLKSLVSSVAYKYIHRRLLTRHVVATGINKIRELLFPNDNEMGPRTVIPTGDEFEVIKQVCADKMWNVLQLYHISGPCGITRVDVTTFVEMVCQEDKSCNKILIFRLLDCTLAYILDNPTD</sequence>
<evidence type="ECO:0000259" key="1">
    <source>
        <dbReference type="Pfam" id="PF02194"/>
    </source>
</evidence>
<feature type="domain" description="PXA" evidence="1">
    <location>
        <begin position="90"/>
        <end position="241"/>
    </location>
</feature>
<dbReference type="HOGENOM" id="CLU_038967_0_0_1"/>
<reference evidence="2 3" key="1">
    <citation type="journal article" date="2011" name="Proc. Natl. Acad. Sci. U.S.A.">
        <title>Evolutionary erosion of yeast sex chromosomes by mating-type switching accidents.</title>
        <authorList>
            <person name="Gordon J.L."/>
            <person name="Armisen D."/>
            <person name="Proux-Wera E."/>
            <person name="Oheigeartaigh S.S."/>
            <person name="Byrne K.P."/>
            <person name="Wolfe K.H."/>
        </authorList>
    </citation>
    <scope>NUCLEOTIDE SEQUENCE [LARGE SCALE GENOMIC DNA]</scope>
    <source>
        <strain evidence="3">ATCC MYA-139 / BCRC 22969 / CBS 8797 / CCRC 22969 / KCTC 17520 / NBRC 10181 / NCYC 3082</strain>
    </source>
</reference>
<evidence type="ECO:0000313" key="2">
    <source>
        <dbReference type="EMBL" id="CCK68148.1"/>
    </source>
</evidence>
<keyword evidence="3" id="KW-1185">Reference proteome</keyword>
<evidence type="ECO:0000313" key="3">
    <source>
        <dbReference type="Proteomes" id="UP000006310"/>
    </source>
</evidence>
<organism evidence="2 3">
    <name type="scientific">Huiozyma naganishii (strain ATCC MYA-139 / BCRC 22969 / CBS 8797 / KCTC 17520 / NBRC 10181 / NCYC 3082 / Yp74L-3)</name>
    <name type="common">Yeast</name>
    <name type="synonym">Kazachstania naganishii</name>
    <dbReference type="NCBI Taxonomy" id="1071383"/>
    <lineage>
        <taxon>Eukaryota</taxon>
        <taxon>Fungi</taxon>
        <taxon>Dikarya</taxon>
        <taxon>Ascomycota</taxon>
        <taxon>Saccharomycotina</taxon>
        <taxon>Saccharomycetes</taxon>
        <taxon>Saccharomycetales</taxon>
        <taxon>Saccharomycetaceae</taxon>
        <taxon>Huiozyma</taxon>
    </lineage>
</organism>
<accession>J7RF13</accession>
<gene>
    <name evidence="2" type="primary">KNAG0A04780</name>
    <name evidence="2" type="ordered locus">KNAG_0A04780</name>
</gene>
<reference evidence="3" key="2">
    <citation type="submission" date="2012-08" db="EMBL/GenBank/DDBJ databases">
        <title>Genome sequence of Kazachstania naganishii.</title>
        <authorList>
            <person name="Gordon J.L."/>
            <person name="Armisen D."/>
            <person name="Proux-Wera E."/>
            <person name="OhEigeartaigh S.S."/>
            <person name="Byrne K.P."/>
            <person name="Wolfe K.H."/>
        </authorList>
    </citation>
    <scope>NUCLEOTIDE SEQUENCE [LARGE SCALE GENOMIC DNA]</scope>
    <source>
        <strain evidence="3">ATCC MYA-139 / BCRC 22969 / CBS 8797 / CCRC 22969 / KCTC 17520 / NBRC 10181 / NCYC 3082</strain>
    </source>
</reference>
<dbReference type="GeneID" id="34523783"/>
<dbReference type="Pfam" id="PF02194">
    <property type="entry name" value="PXA"/>
    <property type="match status" value="1"/>
</dbReference>
<dbReference type="EMBL" id="HE978314">
    <property type="protein sequence ID" value="CCK68148.1"/>
    <property type="molecule type" value="Genomic_DNA"/>
</dbReference>
<dbReference type="KEGG" id="kng:KNAG_0A04780"/>
<dbReference type="OMA" id="ICIRIKL"/>